<proteinExistence type="predicted"/>
<dbReference type="AlphaFoldDB" id="A0A8T2QAN5"/>
<dbReference type="EMBL" id="CM035441">
    <property type="protein sequence ID" value="KAH7280726.1"/>
    <property type="molecule type" value="Genomic_DNA"/>
</dbReference>
<protein>
    <submittedName>
        <fullName evidence="1">Uncharacterized protein</fullName>
    </submittedName>
</protein>
<organism evidence="1 2">
    <name type="scientific">Ceratopteris richardii</name>
    <name type="common">Triangle waterfern</name>
    <dbReference type="NCBI Taxonomy" id="49495"/>
    <lineage>
        <taxon>Eukaryota</taxon>
        <taxon>Viridiplantae</taxon>
        <taxon>Streptophyta</taxon>
        <taxon>Embryophyta</taxon>
        <taxon>Tracheophyta</taxon>
        <taxon>Polypodiopsida</taxon>
        <taxon>Polypodiidae</taxon>
        <taxon>Polypodiales</taxon>
        <taxon>Pteridineae</taxon>
        <taxon>Pteridaceae</taxon>
        <taxon>Parkerioideae</taxon>
        <taxon>Ceratopteris</taxon>
    </lineage>
</organism>
<gene>
    <name evidence="1" type="ORF">KP509_36G011500</name>
</gene>
<sequence>MMTGRHVTTNSLLPIILPIDDNSRTNLCCLIQLRTHTENGEDDSYTVGCKHYG</sequence>
<evidence type="ECO:0000313" key="2">
    <source>
        <dbReference type="Proteomes" id="UP000825935"/>
    </source>
</evidence>
<dbReference type="Proteomes" id="UP000825935">
    <property type="component" value="Chromosome 36"/>
</dbReference>
<comment type="caution">
    <text evidence="1">The sequence shown here is derived from an EMBL/GenBank/DDBJ whole genome shotgun (WGS) entry which is preliminary data.</text>
</comment>
<reference evidence="1" key="1">
    <citation type="submission" date="2021-08" db="EMBL/GenBank/DDBJ databases">
        <title>WGS assembly of Ceratopteris richardii.</title>
        <authorList>
            <person name="Marchant D.B."/>
            <person name="Chen G."/>
            <person name="Jenkins J."/>
            <person name="Shu S."/>
            <person name="Leebens-Mack J."/>
            <person name="Grimwood J."/>
            <person name="Schmutz J."/>
            <person name="Soltis P."/>
            <person name="Soltis D."/>
            <person name="Chen Z.-H."/>
        </authorList>
    </citation>
    <scope>NUCLEOTIDE SEQUENCE</scope>
    <source>
        <strain evidence="1">Whitten #5841</strain>
        <tissue evidence="1">Leaf</tissue>
    </source>
</reference>
<keyword evidence="2" id="KW-1185">Reference proteome</keyword>
<evidence type="ECO:0000313" key="1">
    <source>
        <dbReference type="EMBL" id="KAH7280726.1"/>
    </source>
</evidence>
<name>A0A8T2QAN5_CERRI</name>
<accession>A0A8T2QAN5</accession>